<reference evidence="9 10" key="1">
    <citation type="submission" date="2019-04" db="EMBL/GenBank/DDBJ databases">
        <title>Complete genome sequence of Agrobacterium larrymoorei CFBP5473.</title>
        <authorList>
            <person name="Haryono M."/>
            <person name="Chou L."/>
            <person name="Lin Y.-C."/>
            <person name="Lai E.-M."/>
            <person name="Kuo C.-H."/>
        </authorList>
    </citation>
    <scope>NUCLEOTIDE SEQUENCE [LARGE SCALE GENOMIC DNA]</scope>
    <source>
        <strain evidence="9 10">CFBP5473</strain>
    </source>
</reference>
<evidence type="ECO:0000256" key="4">
    <source>
        <dbReference type="ARBA" id="ARBA00022729"/>
    </source>
</evidence>
<keyword evidence="7" id="KW-0564">Palmitate</keyword>
<protein>
    <submittedName>
        <fullName evidence="9">Sugar ABC transporter substrate-binding protein</fullName>
    </submittedName>
</protein>
<evidence type="ECO:0000256" key="2">
    <source>
        <dbReference type="ARBA" id="ARBA00008520"/>
    </source>
</evidence>
<dbReference type="EMBL" id="CP039692">
    <property type="protein sequence ID" value="QCI99551.1"/>
    <property type="molecule type" value="Genomic_DNA"/>
</dbReference>
<keyword evidence="4" id="KW-0732">Signal</keyword>
<evidence type="ECO:0000256" key="5">
    <source>
        <dbReference type="ARBA" id="ARBA00022764"/>
    </source>
</evidence>
<gene>
    <name evidence="9" type="ORF">CFBP5473_16265</name>
</gene>
<dbReference type="SUPFAM" id="SSF53850">
    <property type="entry name" value="Periplasmic binding protein-like II"/>
    <property type="match status" value="1"/>
</dbReference>
<accession>A0A4D7DRX8</accession>
<keyword evidence="5" id="KW-0574">Periplasm</keyword>
<evidence type="ECO:0000256" key="1">
    <source>
        <dbReference type="ARBA" id="ARBA00004418"/>
    </source>
</evidence>
<evidence type="ECO:0000256" key="7">
    <source>
        <dbReference type="ARBA" id="ARBA00023139"/>
    </source>
</evidence>
<comment type="subcellular location">
    <subcellularLocation>
        <location evidence="1">Periplasm</location>
    </subcellularLocation>
</comment>
<dbReference type="PANTHER" id="PTHR43649:SF33">
    <property type="entry name" value="POLYGALACTURONAN_RHAMNOGALACTURONAN-BINDING PROTEIN YTCQ"/>
    <property type="match status" value="1"/>
</dbReference>
<dbReference type="AlphaFoldDB" id="A0A4D7DRX8"/>
<keyword evidence="3" id="KW-1003">Cell membrane</keyword>
<evidence type="ECO:0000256" key="6">
    <source>
        <dbReference type="ARBA" id="ARBA00023136"/>
    </source>
</evidence>
<evidence type="ECO:0000313" key="10">
    <source>
        <dbReference type="Proteomes" id="UP000298545"/>
    </source>
</evidence>
<dbReference type="OrthoDB" id="9787283at2"/>
<dbReference type="STRING" id="1367849.GCA_000518585_03701"/>
<comment type="similarity">
    <text evidence="2">Belongs to the bacterial solute-binding protein 1 family.</text>
</comment>
<evidence type="ECO:0000256" key="3">
    <source>
        <dbReference type="ARBA" id="ARBA00022475"/>
    </source>
</evidence>
<dbReference type="Pfam" id="PF01547">
    <property type="entry name" value="SBP_bac_1"/>
    <property type="match status" value="1"/>
</dbReference>
<dbReference type="GO" id="GO:0042597">
    <property type="term" value="C:periplasmic space"/>
    <property type="evidence" value="ECO:0007669"/>
    <property type="project" value="UniProtKB-SubCell"/>
</dbReference>
<dbReference type="CDD" id="cd13585">
    <property type="entry name" value="PBP2_TMBP_like"/>
    <property type="match status" value="1"/>
</dbReference>
<dbReference type="PANTHER" id="PTHR43649">
    <property type="entry name" value="ARABINOSE-BINDING PROTEIN-RELATED"/>
    <property type="match status" value="1"/>
</dbReference>
<evidence type="ECO:0000256" key="8">
    <source>
        <dbReference type="ARBA" id="ARBA00023288"/>
    </source>
</evidence>
<name>A0A4D7DRX8_9HYPH</name>
<sequence>MSEEQRACRAGRAWLLEEFMLRKEFRRVLVGGVALCLLATGAQAETIKVWSRQTDESISVLKALTDAFTADTGIQVETFNTGIDFEQRLARAAAGRSLPDVVINDTTALGQMRQMNILQPVDPAKITGSNDVTQSAWDGSKANDGKFYSVPISAQSFAMFIRKDWREKLGLPQPKTWEDVRQLAEAFTKKDPDGNGKDDTFGMAIPGSTTRGYASWFISSFIWQAGGDFVKQMPDGFVPTLDTPQAAAALTYVRGMVCDKLSQPGAINATTGDTLPTFRSGQTGIFISGPYHIPQLDAEPGKDKVEVVMMPAGPGGIASLSEGTSAYLTKAAGQHEGPVKFLEFLISPKGQEIAMAQGTGRTPIVRLPVNSKVDVNAIRNDPRWLVFKETFDKYGHYMPAIPNWTAVRMITGEGFNKIISQCDADVGAELKTLNGQVADELRSQEVLSPSAK</sequence>
<dbReference type="KEGG" id="alf:CFBP5473_16265"/>
<organism evidence="9 10">
    <name type="scientific">Agrobacterium larrymoorei</name>
    <dbReference type="NCBI Taxonomy" id="160699"/>
    <lineage>
        <taxon>Bacteria</taxon>
        <taxon>Pseudomonadati</taxon>
        <taxon>Pseudomonadota</taxon>
        <taxon>Alphaproteobacteria</taxon>
        <taxon>Hyphomicrobiales</taxon>
        <taxon>Rhizobiaceae</taxon>
        <taxon>Rhizobium/Agrobacterium group</taxon>
        <taxon>Agrobacterium</taxon>
    </lineage>
</organism>
<dbReference type="Gene3D" id="3.40.190.10">
    <property type="entry name" value="Periplasmic binding protein-like II"/>
    <property type="match status" value="1"/>
</dbReference>
<evidence type="ECO:0000313" key="9">
    <source>
        <dbReference type="EMBL" id="QCI99551.1"/>
    </source>
</evidence>
<dbReference type="InterPro" id="IPR050490">
    <property type="entry name" value="Bact_solute-bd_prot1"/>
</dbReference>
<dbReference type="InterPro" id="IPR006059">
    <property type="entry name" value="SBP"/>
</dbReference>
<dbReference type="Proteomes" id="UP000298545">
    <property type="component" value="Chromosome linear"/>
</dbReference>
<proteinExistence type="inferred from homology"/>
<keyword evidence="8" id="KW-0449">Lipoprotein</keyword>
<keyword evidence="6" id="KW-0472">Membrane</keyword>